<evidence type="ECO:0000313" key="1">
    <source>
        <dbReference type="EMBL" id="KAI4330581.1"/>
    </source>
</evidence>
<dbReference type="EMBL" id="CM042887">
    <property type="protein sequence ID" value="KAI4330581.1"/>
    <property type="molecule type" value="Genomic_DNA"/>
</dbReference>
<keyword evidence="2" id="KW-1185">Reference proteome</keyword>
<accession>A0ACB9N3U9</accession>
<name>A0ACB9N3U9_9MYRT</name>
<comment type="caution">
    <text evidence="1">The sequence shown here is derived from an EMBL/GenBank/DDBJ whole genome shotgun (WGS) entry which is preliminary data.</text>
</comment>
<dbReference type="Proteomes" id="UP001057402">
    <property type="component" value="Chromosome 8"/>
</dbReference>
<reference evidence="2" key="1">
    <citation type="journal article" date="2023" name="Front. Plant Sci.">
        <title>Chromosomal-level genome assembly of Melastoma candidum provides insights into trichome evolution.</title>
        <authorList>
            <person name="Zhong Y."/>
            <person name="Wu W."/>
            <person name="Sun C."/>
            <person name="Zou P."/>
            <person name="Liu Y."/>
            <person name="Dai S."/>
            <person name="Zhou R."/>
        </authorList>
    </citation>
    <scope>NUCLEOTIDE SEQUENCE [LARGE SCALE GENOMIC DNA]</scope>
</reference>
<sequence>MAIKLCNFISLAVFLLTSIPLTLLYFPSRLSDPVSRFRPTDIRPAPVPRRNGSLSYPVAFAYLVQASRGDTPRLKRLLRSIYHPGNYYLIHVESGAPEEEHLEVARMVEEEQAYVSAGNVWVIGRSNPVSYRGPTMLSTTMHGMAAMLRICDWDWFINLSASDYPLVTQDDLIHAFSVVPKEVNFIQHTSNLGWKLEKRAKPIVIDPGLYSRNKSDLWWVIKQRSLPTAFKLYSGSAWTVLSRSFAEYVILGWDNFPRTLLLYYTNFVSTPEGYFQTLACNLDDYRNTTANHDLRYITWDNPPKQHPRYLGLKDFRGMVRSNRPFARKFRQDDPVLDAIDRRLLKRPRNGFTHGGWCPSNGKTRNKCSVAEWSEHGLLEPGHGASRLKNLLHKVLSTRDFTRKQCK</sequence>
<organism evidence="1 2">
    <name type="scientific">Melastoma candidum</name>
    <dbReference type="NCBI Taxonomy" id="119954"/>
    <lineage>
        <taxon>Eukaryota</taxon>
        <taxon>Viridiplantae</taxon>
        <taxon>Streptophyta</taxon>
        <taxon>Embryophyta</taxon>
        <taxon>Tracheophyta</taxon>
        <taxon>Spermatophyta</taxon>
        <taxon>Magnoliopsida</taxon>
        <taxon>eudicotyledons</taxon>
        <taxon>Gunneridae</taxon>
        <taxon>Pentapetalae</taxon>
        <taxon>rosids</taxon>
        <taxon>malvids</taxon>
        <taxon>Myrtales</taxon>
        <taxon>Melastomataceae</taxon>
        <taxon>Melastomatoideae</taxon>
        <taxon>Melastomateae</taxon>
        <taxon>Melastoma</taxon>
    </lineage>
</organism>
<gene>
    <name evidence="1" type="ORF">MLD38_028858</name>
</gene>
<evidence type="ECO:0000313" key="2">
    <source>
        <dbReference type="Proteomes" id="UP001057402"/>
    </source>
</evidence>
<protein>
    <submittedName>
        <fullName evidence="1">Uncharacterized protein</fullName>
    </submittedName>
</protein>
<proteinExistence type="predicted"/>